<keyword evidence="3" id="KW-1185">Reference proteome</keyword>
<protein>
    <submittedName>
        <fullName evidence="2">Specifically androgen-regulated gene protein-like</fullName>
    </submittedName>
</protein>
<feature type="compositionally biased region" description="Low complexity" evidence="1">
    <location>
        <begin position="406"/>
        <end position="419"/>
    </location>
</feature>
<gene>
    <name evidence="2" type="primary">LOC115408840</name>
</gene>
<reference evidence="2" key="3">
    <citation type="submission" date="2025-09" db="UniProtKB">
        <authorList>
            <consortium name="Ensembl"/>
        </authorList>
    </citation>
    <scope>IDENTIFICATION</scope>
</reference>
<dbReference type="Proteomes" id="UP000472267">
    <property type="component" value="Chromosome 20"/>
</dbReference>
<evidence type="ECO:0000313" key="3">
    <source>
        <dbReference type="Proteomes" id="UP000472267"/>
    </source>
</evidence>
<dbReference type="GeneID" id="115408840"/>
<name>A0A672J3V4_SALFA</name>
<dbReference type="InterPro" id="IPR026152">
    <property type="entry name" value="SARG"/>
</dbReference>
<feature type="compositionally biased region" description="Polar residues" evidence="1">
    <location>
        <begin position="314"/>
        <end position="326"/>
    </location>
</feature>
<feature type="region of interest" description="Disordered" evidence="1">
    <location>
        <begin position="161"/>
        <end position="455"/>
    </location>
</feature>
<feature type="region of interest" description="Disordered" evidence="1">
    <location>
        <begin position="1"/>
        <end position="43"/>
    </location>
</feature>
<evidence type="ECO:0000313" key="2">
    <source>
        <dbReference type="Ensembl" id="ENSSFAP00005047984.1"/>
    </source>
</evidence>
<dbReference type="OrthoDB" id="9898538at2759"/>
<feature type="compositionally biased region" description="Polar residues" evidence="1">
    <location>
        <begin position="390"/>
        <end position="400"/>
    </location>
</feature>
<dbReference type="AlphaFoldDB" id="A0A672J3V4"/>
<accession>A0A672J3V4</accession>
<feature type="compositionally biased region" description="Basic and acidic residues" evidence="1">
    <location>
        <begin position="328"/>
        <end position="352"/>
    </location>
</feature>
<evidence type="ECO:0000256" key="1">
    <source>
        <dbReference type="SAM" id="MobiDB-lite"/>
    </source>
</evidence>
<feature type="compositionally biased region" description="Polar residues" evidence="1">
    <location>
        <begin position="27"/>
        <end position="36"/>
    </location>
</feature>
<reference evidence="2" key="2">
    <citation type="submission" date="2025-08" db="UniProtKB">
        <authorList>
            <consortium name="Ensembl"/>
        </authorList>
    </citation>
    <scope>IDENTIFICATION</scope>
</reference>
<feature type="compositionally biased region" description="Polar residues" evidence="1">
    <location>
        <begin position="354"/>
        <end position="367"/>
    </location>
</feature>
<feature type="region of interest" description="Disordered" evidence="1">
    <location>
        <begin position="63"/>
        <end position="119"/>
    </location>
</feature>
<dbReference type="OMA" id="HSEPQSW"/>
<dbReference type="RefSeq" id="XP_029975638.1">
    <property type="nucleotide sequence ID" value="XM_030119778.1"/>
</dbReference>
<reference evidence="2" key="1">
    <citation type="submission" date="2019-06" db="EMBL/GenBank/DDBJ databases">
        <authorList>
            <consortium name="Wellcome Sanger Institute Data Sharing"/>
        </authorList>
    </citation>
    <scope>NUCLEOTIDE SEQUENCE [LARGE SCALE GENOMIC DNA]</scope>
</reference>
<feature type="compositionally biased region" description="Low complexity" evidence="1">
    <location>
        <begin position="257"/>
        <end position="284"/>
    </location>
</feature>
<dbReference type="PANTHER" id="PTHR21555:SF0">
    <property type="entry name" value="SPECIFICALLY ANDROGEN-REGULATED GENE PROTEIN"/>
    <property type="match status" value="1"/>
</dbReference>
<feature type="region of interest" description="Disordered" evidence="1">
    <location>
        <begin position="486"/>
        <end position="581"/>
    </location>
</feature>
<organism evidence="2 3">
    <name type="scientific">Salarias fasciatus</name>
    <name type="common">Jewelled blenny</name>
    <name type="synonym">Blennius fasciatus</name>
    <dbReference type="NCBI Taxonomy" id="181472"/>
    <lineage>
        <taxon>Eukaryota</taxon>
        <taxon>Metazoa</taxon>
        <taxon>Chordata</taxon>
        <taxon>Craniata</taxon>
        <taxon>Vertebrata</taxon>
        <taxon>Euteleostomi</taxon>
        <taxon>Actinopterygii</taxon>
        <taxon>Neopterygii</taxon>
        <taxon>Teleostei</taxon>
        <taxon>Neoteleostei</taxon>
        <taxon>Acanthomorphata</taxon>
        <taxon>Ovalentaria</taxon>
        <taxon>Blenniimorphae</taxon>
        <taxon>Blenniiformes</taxon>
        <taxon>Blennioidei</taxon>
        <taxon>Blenniidae</taxon>
        <taxon>Salariinae</taxon>
        <taxon>Salarias</taxon>
    </lineage>
</organism>
<dbReference type="PANTHER" id="PTHR21555">
    <property type="entry name" value="SPECIFICALLY ANDROGEN-REGULATED GENE PROTEIN"/>
    <property type="match status" value="1"/>
</dbReference>
<feature type="compositionally biased region" description="Low complexity" evidence="1">
    <location>
        <begin position="110"/>
        <end position="119"/>
    </location>
</feature>
<dbReference type="Pfam" id="PF15385">
    <property type="entry name" value="SARG"/>
    <property type="match status" value="2"/>
</dbReference>
<dbReference type="Ensembl" id="ENSSFAT00005049592.1">
    <property type="protein sequence ID" value="ENSSFAP00005047984.1"/>
    <property type="gene ID" value="ENSSFAG00005023332.1"/>
</dbReference>
<dbReference type="InParanoid" id="A0A672J3V4"/>
<proteinExistence type="predicted"/>
<sequence length="593" mass="63319">MSKSDTWPGHVASESLSNMDSAGSCDSVISMNSGYSEDSMEHLSPEERACLMYLQETIEALEVQDDSGLSNEEPELGSFGDKMEQIRVNDVNASTSSQSEGHKNSLLGYEPPTTLPLPEAEPADIIESKTENDLLNHTPEPELASVPAPDTMDLKAIDLMTNASPPTPEVPSSLPVGNEAVIPPPSGFMDVPDSPLKPEKVKLHLPSVGTSKPGATVDVEQLRQRAITPTVNLEQLRQRAALRKTSLTPSPPEEYLSKPPLDLPSSLGLSSVNSSPPVSPLSEPKTPPAVAPKPKRLPANILLKSLKTAAPPSEANSVLSTPTNNDRMYFDHQKTRMEALRKLGLLKSHEEDSLTSTSPRLSPQNRRSWATPSPPASPASSNTPPMTPSYTRVNSPSLASARQHVAPAALSHSAASSAPHIPPPDILPAPAAFSDCTDSLPSDHEVSPVIDVPDSVVSRVTPSALIKQLSPPKAKAATLERGLGLSSYMEGENSSEFSEEQVPGQRRNSRSRPASVGSRIEFSAARGEDAHSDRGSSPGADMWTKPPTPTPPSNSDDSLKLPRSQGVSVLISPRADNEEDRREALKKLGLLRD</sequence>